<dbReference type="Proteomes" id="UP000253034">
    <property type="component" value="Unassembled WGS sequence"/>
</dbReference>
<evidence type="ECO:0000313" key="18">
    <source>
        <dbReference type="EMBL" id="RCX14376.1"/>
    </source>
</evidence>
<dbReference type="GO" id="GO:0032993">
    <property type="term" value="C:protein-DNA complex"/>
    <property type="evidence" value="ECO:0007669"/>
    <property type="project" value="TreeGrafter"/>
</dbReference>
<evidence type="ECO:0000256" key="13">
    <source>
        <dbReference type="ARBA" id="ARBA00039976"/>
    </source>
</evidence>
<dbReference type="GO" id="GO:0000156">
    <property type="term" value="F:phosphorelay response regulator activity"/>
    <property type="evidence" value="ECO:0007669"/>
    <property type="project" value="TreeGrafter"/>
</dbReference>
<evidence type="ECO:0000256" key="12">
    <source>
        <dbReference type="ARBA" id="ARBA00037471"/>
    </source>
</evidence>
<comment type="caution">
    <text evidence="18">The sequence shown here is derived from an EMBL/GenBank/DDBJ whole genome shotgun (WGS) entry which is preliminary data.</text>
</comment>
<evidence type="ECO:0000256" key="6">
    <source>
        <dbReference type="ARBA" id="ARBA00023015"/>
    </source>
</evidence>
<keyword evidence="19" id="KW-1185">Reference proteome</keyword>
<evidence type="ECO:0000256" key="15">
    <source>
        <dbReference type="PROSITE-ProRule" id="PRU01091"/>
    </source>
</evidence>
<keyword evidence="3" id="KW-0963">Cytoplasm</keyword>
<keyword evidence="6" id="KW-0805">Transcription regulation</keyword>
<name>A0A369B1R6_9FIRM</name>
<dbReference type="InterPro" id="IPR039420">
    <property type="entry name" value="WalR-like"/>
</dbReference>
<evidence type="ECO:0000256" key="9">
    <source>
        <dbReference type="ARBA" id="ARBA00023159"/>
    </source>
</evidence>
<dbReference type="Gene3D" id="1.10.10.10">
    <property type="entry name" value="Winged helix-like DNA-binding domain superfamily/Winged helix DNA-binding domain"/>
    <property type="match status" value="1"/>
</dbReference>
<evidence type="ECO:0000256" key="11">
    <source>
        <dbReference type="ARBA" id="ARBA00024867"/>
    </source>
</evidence>
<evidence type="ECO:0000256" key="2">
    <source>
        <dbReference type="ARBA" id="ARBA00018672"/>
    </source>
</evidence>
<organism evidence="18 19">
    <name type="scientific">Anaerobacterium chartisolvens</name>
    <dbReference type="NCBI Taxonomy" id="1297424"/>
    <lineage>
        <taxon>Bacteria</taxon>
        <taxon>Bacillati</taxon>
        <taxon>Bacillota</taxon>
        <taxon>Clostridia</taxon>
        <taxon>Eubacteriales</taxon>
        <taxon>Oscillospiraceae</taxon>
        <taxon>Anaerobacterium</taxon>
    </lineage>
</organism>
<dbReference type="PROSITE" id="PS50110">
    <property type="entry name" value="RESPONSE_REGULATORY"/>
    <property type="match status" value="1"/>
</dbReference>
<feature type="domain" description="OmpR/PhoB-type" evidence="17">
    <location>
        <begin position="132"/>
        <end position="229"/>
    </location>
</feature>
<keyword evidence="5" id="KW-0902">Two-component regulatory system</keyword>
<dbReference type="CDD" id="cd17574">
    <property type="entry name" value="REC_OmpR"/>
    <property type="match status" value="1"/>
</dbReference>
<dbReference type="GO" id="GO:0005829">
    <property type="term" value="C:cytosol"/>
    <property type="evidence" value="ECO:0007669"/>
    <property type="project" value="TreeGrafter"/>
</dbReference>
<dbReference type="Pfam" id="PF00072">
    <property type="entry name" value="Response_reg"/>
    <property type="match status" value="1"/>
</dbReference>
<dbReference type="PANTHER" id="PTHR48111:SF49">
    <property type="entry name" value="HEME RESPONSE REGULATOR HSSR"/>
    <property type="match status" value="1"/>
</dbReference>
<feature type="domain" description="Response regulatory" evidence="16">
    <location>
        <begin position="10"/>
        <end position="124"/>
    </location>
</feature>
<dbReference type="PANTHER" id="PTHR48111">
    <property type="entry name" value="REGULATOR OF RPOS"/>
    <property type="match status" value="1"/>
</dbReference>
<comment type="subcellular location">
    <subcellularLocation>
        <location evidence="1">Cytoplasm</location>
    </subcellularLocation>
</comment>
<protein>
    <recommendedName>
        <fullName evidence="13">Heme response regulator HssR</fullName>
    </recommendedName>
    <alternativeName>
        <fullName evidence="2">Stage 0 sporulation protein A homolog</fullName>
    </alternativeName>
</protein>
<dbReference type="Pfam" id="PF00486">
    <property type="entry name" value="Trans_reg_C"/>
    <property type="match status" value="1"/>
</dbReference>
<evidence type="ECO:0000256" key="14">
    <source>
        <dbReference type="PROSITE-ProRule" id="PRU00169"/>
    </source>
</evidence>
<dbReference type="SMART" id="SM00862">
    <property type="entry name" value="Trans_reg_C"/>
    <property type="match status" value="1"/>
</dbReference>
<keyword evidence="9" id="KW-0010">Activator</keyword>
<evidence type="ECO:0000259" key="17">
    <source>
        <dbReference type="PROSITE" id="PS51755"/>
    </source>
</evidence>
<dbReference type="AlphaFoldDB" id="A0A369B1R6"/>
<dbReference type="SMART" id="SM00448">
    <property type="entry name" value="REC"/>
    <property type="match status" value="1"/>
</dbReference>
<dbReference type="CDD" id="cd00383">
    <property type="entry name" value="trans_reg_C"/>
    <property type="match status" value="1"/>
</dbReference>
<evidence type="ECO:0000256" key="7">
    <source>
        <dbReference type="ARBA" id="ARBA00023026"/>
    </source>
</evidence>
<reference evidence="18 19" key="1">
    <citation type="submission" date="2018-07" db="EMBL/GenBank/DDBJ databases">
        <title>Genomic Encyclopedia of Type Strains, Phase IV (KMG-IV): sequencing the most valuable type-strain genomes for metagenomic binning, comparative biology and taxonomic classification.</title>
        <authorList>
            <person name="Goeker M."/>
        </authorList>
    </citation>
    <scope>NUCLEOTIDE SEQUENCE [LARGE SCALE GENOMIC DNA]</scope>
    <source>
        <strain evidence="18 19">DSM 27016</strain>
    </source>
</reference>
<dbReference type="GO" id="GO:0006355">
    <property type="term" value="P:regulation of DNA-templated transcription"/>
    <property type="evidence" value="ECO:0007669"/>
    <property type="project" value="InterPro"/>
</dbReference>
<dbReference type="Gene3D" id="3.40.50.2300">
    <property type="match status" value="1"/>
</dbReference>
<dbReference type="InterPro" id="IPR036388">
    <property type="entry name" value="WH-like_DNA-bd_sf"/>
</dbReference>
<accession>A0A369B1R6</accession>
<feature type="DNA-binding region" description="OmpR/PhoB-type" evidence="15">
    <location>
        <begin position="132"/>
        <end position="229"/>
    </location>
</feature>
<comment type="function">
    <text evidence="12">Member of the two-component regulatory system HssS/HssR involved in intracellular heme homeostasis and tempering of staphylococcal virulence. Phosphorylated HssR binds to a direct repeat sequence within hrtAB promoter and activates the expression of hrtAB, an efflux pump, in response to extracellular heme, hemin, hemoglobin or blood.</text>
</comment>
<keyword evidence="10" id="KW-0804">Transcription</keyword>
<keyword evidence="4 14" id="KW-0597">Phosphoprotein</keyword>
<evidence type="ECO:0000256" key="5">
    <source>
        <dbReference type="ARBA" id="ARBA00023012"/>
    </source>
</evidence>
<gene>
    <name evidence="18" type="ORF">DFR58_115100</name>
</gene>
<keyword evidence="8 15" id="KW-0238">DNA-binding</keyword>
<evidence type="ECO:0000256" key="1">
    <source>
        <dbReference type="ARBA" id="ARBA00004496"/>
    </source>
</evidence>
<sequence>MQMEVNIVFDILVVEDDINTQKLMCAVLKRGGYNACTANDGLEALDKMETQRFDLIVLDLMMPRLDGYELCHQLRDVGENIPILMVTANQDTENKHKGFLSGTDDYMTKPFDEQEMLFRIKALLRRARITSEHKVVMGETTADYNTLAVSWKDEQLALPKKEFQLLFKLMSYPDMIFTRNQLMDEIWGLETETDEHTLNVHINRLRDKFRDNPDFEIVTVRGLGYKIVRRV</sequence>
<proteinExistence type="predicted"/>
<dbReference type="SUPFAM" id="SSF52172">
    <property type="entry name" value="CheY-like"/>
    <property type="match status" value="1"/>
</dbReference>
<keyword evidence="7" id="KW-0843">Virulence</keyword>
<dbReference type="PROSITE" id="PS51755">
    <property type="entry name" value="OMPR_PHOB"/>
    <property type="match status" value="1"/>
</dbReference>
<dbReference type="EMBL" id="QPJT01000015">
    <property type="protein sequence ID" value="RCX14376.1"/>
    <property type="molecule type" value="Genomic_DNA"/>
</dbReference>
<evidence type="ECO:0000256" key="10">
    <source>
        <dbReference type="ARBA" id="ARBA00023163"/>
    </source>
</evidence>
<evidence type="ECO:0000256" key="8">
    <source>
        <dbReference type="ARBA" id="ARBA00023125"/>
    </source>
</evidence>
<dbReference type="GO" id="GO:0000976">
    <property type="term" value="F:transcription cis-regulatory region binding"/>
    <property type="evidence" value="ECO:0007669"/>
    <property type="project" value="TreeGrafter"/>
</dbReference>
<feature type="modified residue" description="4-aspartylphosphate" evidence="14">
    <location>
        <position position="59"/>
    </location>
</feature>
<evidence type="ECO:0000313" key="19">
    <source>
        <dbReference type="Proteomes" id="UP000253034"/>
    </source>
</evidence>
<comment type="function">
    <text evidence="11">May play the central regulatory role in sporulation. It may be an element of the effector pathway responsible for the activation of sporulation genes in response to nutritional stress. Spo0A may act in concert with spo0H (a sigma factor) to control the expression of some genes that are critical to the sporulation process.</text>
</comment>
<evidence type="ECO:0000259" key="16">
    <source>
        <dbReference type="PROSITE" id="PS50110"/>
    </source>
</evidence>
<evidence type="ECO:0000256" key="3">
    <source>
        <dbReference type="ARBA" id="ARBA00022490"/>
    </source>
</evidence>
<dbReference type="InterPro" id="IPR001789">
    <property type="entry name" value="Sig_transdc_resp-reg_receiver"/>
</dbReference>
<dbReference type="FunFam" id="3.40.50.2300:FF:000001">
    <property type="entry name" value="DNA-binding response regulator PhoB"/>
    <property type="match status" value="1"/>
</dbReference>
<dbReference type="InterPro" id="IPR001867">
    <property type="entry name" value="OmpR/PhoB-type_DNA-bd"/>
</dbReference>
<evidence type="ECO:0000256" key="4">
    <source>
        <dbReference type="ARBA" id="ARBA00022553"/>
    </source>
</evidence>
<dbReference type="InterPro" id="IPR011006">
    <property type="entry name" value="CheY-like_superfamily"/>
</dbReference>